<accession>A0A1I8PC59</accession>
<protein>
    <submittedName>
        <fullName evidence="2">Uncharacterized protein</fullName>
    </submittedName>
</protein>
<keyword evidence="3" id="KW-1185">Reference proteome</keyword>
<feature type="compositionally biased region" description="Low complexity" evidence="1">
    <location>
        <begin position="93"/>
        <end position="104"/>
    </location>
</feature>
<gene>
    <name evidence="2" type="primary">106095057</name>
</gene>
<dbReference type="PANTHER" id="PTHR24330:SF19">
    <property type="entry name" value="MEDIATOR OF RNA POLYMERASE II TRANSCRIPTION SUBUNIT 29"/>
    <property type="match status" value="1"/>
</dbReference>
<feature type="region of interest" description="Disordered" evidence="1">
    <location>
        <begin position="251"/>
        <end position="272"/>
    </location>
</feature>
<feature type="compositionally biased region" description="Polar residues" evidence="1">
    <location>
        <begin position="319"/>
        <end position="332"/>
    </location>
</feature>
<evidence type="ECO:0000313" key="3">
    <source>
        <dbReference type="Proteomes" id="UP000095300"/>
    </source>
</evidence>
<dbReference type="VEuPathDB" id="VectorBase:SCAU006731"/>
<reference evidence="2" key="1">
    <citation type="submission" date="2020-05" db="UniProtKB">
        <authorList>
            <consortium name="EnsemblMetazoa"/>
        </authorList>
    </citation>
    <scope>IDENTIFICATION</scope>
    <source>
        <strain evidence="2">USDA</strain>
    </source>
</reference>
<feature type="region of interest" description="Disordered" evidence="1">
    <location>
        <begin position="47"/>
        <end position="161"/>
    </location>
</feature>
<dbReference type="PANTHER" id="PTHR24330">
    <property type="entry name" value="HOMEOBOX PROTEIN BARH-LIKE"/>
    <property type="match status" value="1"/>
</dbReference>
<feature type="compositionally biased region" description="Low complexity" evidence="1">
    <location>
        <begin position="137"/>
        <end position="146"/>
    </location>
</feature>
<dbReference type="AlphaFoldDB" id="A0A1I8PC59"/>
<evidence type="ECO:0000313" key="2">
    <source>
        <dbReference type="EnsemblMetazoa" id="SCAU006731-PA"/>
    </source>
</evidence>
<feature type="region of interest" description="Disordered" evidence="1">
    <location>
        <begin position="291"/>
        <end position="349"/>
    </location>
</feature>
<dbReference type="InterPro" id="IPR052145">
    <property type="entry name" value="Mediator/Homeobox_domain"/>
</dbReference>
<sequence length="371" mass="41677">MPLCYKWNGKPQYYPATNHQQQQLLHQTTLPTSACNRHKEVGFLIDGDIGHRDENGKQQQYHQQSNLRQEYQPQQQSQQYQNIGNKSKWLPGQSNQSHHAASSQEIDDYRQNPPTSIQRTDSHHFQRAHASRPQTPQHQQQQQQQQAYCSKHGGDSMADHSATNDVVLEPGCYVAKKTYITPFDIPSPPPQPVLNDHKRFASGQYAGKTSFSGAAAASNAPGPPTSLPLNNSNMKSFCQCEHNARSKTSINSNAPAIHSNHNHYQQQQQQRQHIAAMTALGNNTTAAAAGATAVTTSLQQQHSHNHHHNRHYPEDAVVTSRTSSLKLTNPQATPHHQQQHHHHHQQQPQYRKIDVFAALDDDDNDTSPSIK</sequence>
<feature type="compositionally biased region" description="Polar residues" evidence="1">
    <location>
        <begin position="57"/>
        <end position="68"/>
    </location>
</feature>
<evidence type="ECO:0000256" key="1">
    <source>
        <dbReference type="SAM" id="MobiDB-lite"/>
    </source>
</evidence>
<dbReference type="Proteomes" id="UP000095300">
    <property type="component" value="Unassembled WGS sequence"/>
</dbReference>
<feature type="compositionally biased region" description="Low complexity" evidence="1">
    <location>
        <begin position="69"/>
        <end position="81"/>
    </location>
</feature>
<name>A0A1I8PC59_STOCA</name>
<feature type="compositionally biased region" description="Low complexity" evidence="1">
    <location>
        <begin position="291"/>
        <end position="302"/>
    </location>
</feature>
<organism evidence="2 3">
    <name type="scientific">Stomoxys calcitrans</name>
    <name type="common">Stable fly</name>
    <name type="synonym">Conops calcitrans</name>
    <dbReference type="NCBI Taxonomy" id="35570"/>
    <lineage>
        <taxon>Eukaryota</taxon>
        <taxon>Metazoa</taxon>
        <taxon>Ecdysozoa</taxon>
        <taxon>Arthropoda</taxon>
        <taxon>Hexapoda</taxon>
        <taxon>Insecta</taxon>
        <taxon>Pterygota</taxon>
        <taxon>Neoptera</taxon>
        <taxon>Endopterygota</taxon>
        <taxon>Diptera</taxon>
        <taxon>Brachycera</taxon>
        <taxon>Muscomorpha</taxon>
        <taxon>Muscoidea</taxon>
        <taxon>Muscidae</taxon>
        <taxon>Stomoxys</taxon>
    </lineage>
</organism>
<proteinExistence type="predicted"/>
<dbReference type="EnsemblMetazoa" id="SCAU006731-RA">
    <property type="protein sequence ID" value="SCAU006731-PA"/>
    <property type="gene ID" value="SCAU006731"/>
</dbReference>